<organism evidence="1 2">
    <name type="scientific">Mycobacterium paraterrae</name>
    <dbReference type="NCBI Taxonomy" id="577492"/>
    <lineage>
        <taxon>Bacteria</taxon>
        <taxon>Bacillati</taxon>
        <taxon>Actinomycetota</taxon>
        <taxon>Actinomycetes</taxon>
        <taxon>Mycobacteriales</taxon>
        <taxon>Mycobacteriaceae</taxon>
        <taxon>Mycobacterium</taxon>
    </lineage>
</organism>
<dbReference type="RefSeq" id="WP_240258213.1">
    <property type="nucleotide sequence ID" value="NZ_CP092488.2"/>
</dbReference>
<gene>
    <name evidence="1" type="ORF">MKK62_14730</name>
</gene>
<accession>A0ABY3VES0</accession>
<evidence type="ECO:0000313" key="1">
    <source>
        <dbReference type="EMBL" id="UMB67753.1"/>
    </source>
</evidence>
<sequence length="143" mass="14734">MSRNALFVLAFGLATSACLSLIFGITLQHKDIRSYIASRYHEYSRDAGGTRYLCTGSPAQTANSLVGYQSPAARASNGGTEYLRYNDAIVSVGAEGTHPCSIRVEDLAAGYSHGAFIFLGPGFYPGSPSGGSGGSTGGPGGTK</sequence>
<dbReference type="EMBL" id="CP092488">
    <property type="protein sequence ID" value="UMB67753.1"/>
    <property type="molecule type" value="Genomic_DNA"/>
</dbReference>
<evidence type="ECO:0000313" key="2">
    <source>
        <dbReference type="Proteomes" id="UP001055336"/>
    </source>
</evidence>
<dbReference type="InterPro" id="IPR025341">
    <property type="entry name" value="DUF4247"/>
</dbReference>
<dbReference type="Pfam" id="PF14042">
    <property type="entry name" value="DUF4247"/>
    <property type="match status" value="1"/>
</dbReference>
<name>A0ABY3VES0_9MYCO</name>
<proteinExistence type="predicted"/>
<protein>
    <submittedName>
        <fullName evidence="1">DUF4247 domain-containing protein</fullName>
    </submittedName>
</protein>
<dbReference type="PROSITE" id="PS51257">
    <property type="entry name" value="PROKAR_LIPOPROTEIN"/>
    <property type="match status" value="1"/>
</dbReference>
<keyword evidence="2" id="KW-1185">Reference proteome</keyword>
<dbReference type="Proteomes" id="UP001055336">
    <property type="component" value="Chromosome"/>
</dbReference>
<reference evidence="1" key="1">
    <citation type="submission" date="2022-08" db="EMBL/GenBank/DDBJ databases">
        <title>Whole genome sequencing of non-tuberculosis mycobacteria type-strains.</title>
        <authorList>
            <person name="Igarashi Y."/>
            <person name="Osugi A."/>
            <person name="Mitarai S."/>
        </authorList>
    </citation>
    <scope>NUCLEOTIDE SEQUENCE</scope>
    <source>
        <strain evidence="1">DSM 45127</strain>
    </source>
</reference>